<dbReference type="InterPro" id="IPR050624">
    <property type="entry name" value="HTH-type_Tx_Regulator"/>
</dbReference>
<evidence type="ECO:0000256" key="3">
    <source>
        <dbReference type="PROSITE-ProRule" id="PRU00335"/>
    </source>
</evidence>
<reference evidence="5 6" key="1">
    <citation type="submission" date="2019-03" db="EMBL/GenBank/DDBJ databases">
        <authorList>
            <person name="Jensen L."/>
            <person name="Storgaard J."/>
            <person name="Sulaj E."/>
            <person name="Schramm A."/>
            <person name="Marshall I.P.G."/>
        </authorList>
    </citation>
    <scope>NUCLEOTIDE SEQUENCE [LARGE SCALE GENOMIC DNA]</scope>
    <source>
        <strain evidence="5 6">2017H2G3</strain>
    </source>
</reference>
<dbReference type="PANTHER" id="PTHR43479">
    <property type="entry name" value="ACREF/ENVCD OPERON REPRESSOR-RELATED"/>
    <property type="match status" value="1"/>
</dbReference>
<feature type="domain" description="HTH tetR-type" evidence="4">
    <location>
        <begin position="14"/>
        <end position="74"/>
    </location>
</feature>
<proteinExistence type="predicted"/>
<dbReference type="SUPFAM" id="SSF46689">
    <property type="entry name" value="Homeodomain-like"/>
    <property type="match status" value="1"/>
</dbReference>
<protein>
    <submittedName>
        <fullName evidence="5">TetR/AcrR family transcriptional regulator</fullName>
    </submittedName>
</protein>
<dbReference type="STRING" id="1742358.GCA_001439605_01208"/>
<sequence>MSSIPKQTFFNLPDEKKQKIIDATYNIFIYEKYEDVNIRDIAKKAGISIGSFYQYFHDKDDLYLYFFTCIEMKYMDKQKEKTSSILFGKETIPIEEVCTQIEVEFNRTWYKVPMEVMQKFYFGEYSRELHACLMDELMEYKNAGKLKDSVDTQFIFHLYTTSMFNILNYFRDNDITDENERLEIKKKYYQDIFLNGILKDLEDK</sequence>
<evidence type="ECO:0000256" key="2">
    <source>
        <dbReference type="ARBA" id="ARBA00023125"/>
    </source>
</evidence>
<keyword evidence="1" id="KW-0678">Repressor</keyword>
<feature type="DNA-binding region" description="H-T-H motif" evidence="3">
    <location>
        <begin position="37"/>
        <end position="56"/>
    </location>
</feature>
<comment type="caution">
    <text evidence="5">The sequence shown here is derived from an EMBL/GenBank/DDBJ whole genome shotgun (WGS) entry which is preliminary data.</text>
</comment>
<evidence type="ECO:0000313" key="6">
    <source>
        <dbReference type="Proteomes" id="UP000293846"/>
    </source>
</evidence>
<accession>A0A4R1ANX2</accession>
<evidence type="ECO:0000313" key="5">
    <source>
        <dbReference type="EMBL" id="TCJ01028.1"/>
    </source>
</evidence>
<organism evidence="5 6">
    <name type="scientific">Cytobacillus praedii</name>
    <dbReference type="NCBI Taxonomy" id="1742358"/>
    <lineage>
        <taxon>Bacteria</taxon>
        <taxon>Bacillati</taxon>
        <taxon>Bacillota</taxon>
        <taxon>Bacilli</taxon>
        <taxon>Bacillales</taxon>
        <taxon>Bacillaceae</taxon>
        <taxon>Cytobacillus</taxon>
    </lineage>
</organism>
<dbReference type="Gene3D" id="1.10.357.10">
    <property type="entry name" value="Tetracycline Repressor, domain 2"/>
    <property type="match status" value="1"/>
</dbReference>
<dbReference type="Pfam" id="PF00440">
    <property type="entry name" value="TetR_N"/>
    <property type="match status" value="1"/>
</dbReference>
<keyword evidence="2 3" id="KW-0238">DNA-binding</keyword>
<dbReference type="PRINTS" id="PR00455">
    <property type="entry name" value="HTHTETR"/>
</dbReference>
<evidence type="ECO:0000259" key="4">
    <source>
        <dbReference type="PROSITE" id="PS50977"/>
    </source>
</evidence>
<dbReference type="PROSITE" id="PS50977">
    <property type="entry name" value="HTH_TETR_2"/>
    <property type="match status" value="1"/>
</dbReference>
<name>A0A4R1ANX2_9BACI</name>
<dbReference type="AlphaFoldDB" id="A0A4R1ANX2"/>
<dbReference type="Proteomes" id="UP000293846">
    <property type="component" value="Unassembled WGS sequence"/>
</dbReference>
<dbReference type="InterPro" id="IPR001647">
    <property type="entry name" value="HTH_TetR"/>
</dbReference>
<gene>
    <name evidence="5" type="ORF">E0Y62_25995</name>
</gene>
<dbReference type="EMBL" id="SJTH01000089">
    <property type="protein sequence ID" value="TCJ01028.1"/>
    <property type="molecule type" value="Genomic_DNA"/>
</dbReference>
<dbReference type="OrthoDB" id="9814200at2"/>
<dbReference type="PANTHER" id="PTHR43479:SF11">
    <property type="entry name" value="ACREF_ENVCD OPERON REPRESSOR-RELATED"/>
    <property type="match status" value="1"/>
</dbReference>
<keyword evidence="6" id="KW-1185">Reference proteome</keyword>
<dbReference type="InterPro" id="IPR009057">
    <property type="entry name" value="Homeodomain-like_sf"/>
</dbReference>
<evidence type="ECO:0000256" key="1">
    <source>
        <dbReference type="ARBA" id="ARBA00022491"/>
    </source>
</evidence>
<dbReference type="GO" id="GO:0003677">
    <property type="term" value="F:DNA binding"/>
    <property type="evidence" value="ECO:0007669"/>
    <property type="project" value="UniProtKB-UniRule"/>
</dbReference>